<organism evidence="2 3">
    <name type="scientific">Polaribacter ponticola</name>
    <dbReference type="NCBI Taxonomy" id="2978475"/>
    <lineage>
        <taxon>Bacteria</taxon>
        <taxon>Pseudomonadati</taxon>
        <taxon>Bacteroidota</taxon>
        <taxon>Flavobacteriia</taxon>
        <taxon>Flavobacteriales</taxon>
        <taxon>Flavobacteriaceae</taxon>
    </lineage>
</organism>
<reference evidence="2" key="2">
    <citation type="submission" date="2023-02" db="EMBL/GenBank/DDBJ databases">
        <title>Polaribacter ponticola sp. nov., isolated from seawater.</title>
        <authorList>
            <person name="Baek J.H."/>
            <person name="Kim J.M."/>
            <person name="Choi D.G."/>
            <person name="Jeon C.O."/>
        </authorList>
    </citation>
    <scope>NUCLEOTIDE SEQUENCE</scope>
    <source>
        <strain evidence="2">MSW5</strain>
    </source>
</reference>
<evidence type="ECO:0000313" key="2">
    <source>
        <dbReference type="EMBL" id="MDD7915893.1"/>
    </source>
</evidence>
<dbReference type="EMBL" id="JAOSLC020000001">
    <property type="protein sequence ID" value="MDD7912911.1"/>
    <property type="molecule type" value="Genomic_DNA"/>
</dbReference>
<sequence length="354" mass="40939">MNYLGNYEENKLYGTLENNKILVATVNNANFLKVELSVVFDAFNWNHNFEIPFFNNEAELYFENYIHSIITQKLEVSEIDVTDFNFTSFDIAAITCVLKEMENNTELDTKTINFSMVLGDVNFVNFSNVVDAGKYFLPIKQSTSTTLKNLLSFSFYATLFPVKVRLEINGVISEINLPSYTSSKKLHTLFIPVDKVIGTNIDSFTLSLVFSDNSVFNFGEFYVLPPEVDHSLFFYQNSYGTLTSIEFTGEKKYPISFKSSENIFVVNNKSISSTNVTEEKEEVIIDTGYIRDEFKYNMIVDLLRSFNIYELPTLKKLTKKLSQKIMPFETDNYTQKETLTFKYSENDNIYYRGF</sequence>
<accession>A0ABT5SCP3</accession>
<name>A0ABT5SCP3_9FLAO</name>
<evidence type="ECO:0000313" key="3">
    <source>
        <dbReference type="Proteomes" id="UP001151478"/>
    </source>
</evidence>
<gene>
    <name evidence="1" type="ORF">N5A56_000015</name>
    <name evidence="2" type="ORF">N5A56_016330</name>
</gene>
<evidence type="ECO:0000313" key="1">
    <source>
        <dbReference type="EMBL" id="MDD7912911.1"/>
    </source>
</evidence>
<reference evidence="2" key="1">
    <citation type="submission" date="2022-09" db="EMBL/GenBank/DDBJ databases">
        <authorList>
            <person name="Kristyanto S."/>
            <person name="Jung J."/>
            <person name="Jeon C.O."/>
        </authorList>
    </citation>
    <scope>NUCLEOTIDE SEQUENCE</scope>
    <source>
        <strain evidence="2">MSW5</strain>
    </source>
</reference>
<comment type="caution">
    <text evidence="2">The sequence shown here is derived from an EMBL/GenBank/DDBJ whole genome shotgun (WGS) entry which is preliminary data.</text>
</comment>
<proteinExistence type="predicted"/>
<dbReference type="EMBL" id="JAOSLC020000003">
    <property type="protein sequence ID" value="MDD7915893.1"/>
    <property type="molecule type" value="Genomic_DNA"/>
</dbReference>
<dbReference type="RefSeq" id="WP_265726950.1">
    <property type="nucleotide sequence ID" value="NZ_JAOSLC020000001.1"/>
</dbReference>
<dbReference type="Proteomes" id="UP001151478">
    <property type="component" value="Unassembled WGS sequence"/>
</dbReference>
<protein>
    <submittedName>
        <fullName evidence="2">Uncharacterized protein</fullName>
    </submittedName>
</protein>
<keyword evidence="3" id="KW-1185">Reference proteome</keyword>